<accession>A0ABY7V9H2</accession>
<name>A0ABY7V9H2_9GAMM</name>
<dbReference type="InterPro" id="IPR040079">
    <property type="entry name" value="Glutathione_S-Trfase"/>
</dbReference>
<dbReference type="SFLD" id="SFLDG01206">
    <property type="entry name" value="Xi.1"/>
    <property type="match status" value="1"/>
</dbReference>
<dbReference type="PANTHER" id="PTHR32419:SF6">
    <property type="entry name" value="GLUTATHIONE S-TRANSFERASE OMEGA-LIKE 1-RELATED"/>
    <property type="match status" value="1"/>
</dbReference>
<dbReference type="RefSeq" id="WP_274050006.1">
    <property type="nucleotide sequence ID" value="NZ_CP059693.1"/>
</dbReference>
<dbReference type="Pfam" id="PF13410">
    <property type="entry name" value="GST_C_2"/>
    <property type="match status" value="1"/>
</dbReference>
<dbReference type="Gene3D" id="1.20.1050.10">
    <property type="match status" value="1"/>
</dbReference>
<dbReference type="SFLD" id="SFLDS00019">
    <property type="entry name" value="Glutathione_Transferase_(cytos"/>
    <property type="match status" value="1"/>
</dbReference>
<organism evidence="2 3">
    <name type="scientific">Thalassomonas haliotis</name>
    <dbReference type="NCBI Taxonomy" id="485448"/>
    <lineage>
        <taxon>Bacteria</taxon>
        <taxon>Pseudomonadati</taxon>
        <taxon>Pseudomonadota</taxon>
        <taxon>Gammaproteobacteria</taxon>
        <taxon>Alteromonadales</taxon>
        <taxon>Colwelliaceae</taxon>
        <taxon>Thalassomonas</taxon>
    </lineage>
</organism>
<dbReference type="PIRSF" id="PIRSF015753">
    <property type="entry name" value="GST"/>
    <property type="match status" value="1"/>
</dbReference>
<dbReference type="InterPro" id="IPR036249">
    <property type="entry name" value="Thioredoxin-like_sf"/>
</dbReference>
<dbReference type="InterPro" id="IPR004045">
    <property type="entry name" value="Glutathione_S-Trfase_N"/>
</dbReference>
<evidence type="ECO:0000313" key="3">
    <source>
        <dbReference type="Proteomes" id="UP001215231"/>
    </source>
</evidence>
<dbReference type="Gene3D" id="3.40.30.10">
    <property type="entry name" value="Glutaredoxin"/>
    <property type="match status" value="1"/>
</dbReference>
<dbReference type="InterPro" id="IPR036282">
    <property type="entry name" value="Glutathione-S-Trfase_C_sf"/>
</dbReference>
<dbReference type="PROSITE" id="PS50405">
    <property type="entry name" value="GST_CTER"/>
    <property type="match status" value="1"/>
</dbReference>
<gene>
    <name evidence="2" type="ORF">H3N35_17025</name>
</gene>
<dbReference type="SUPFAM" id="SSF47616">
    <property type="entry name" value="GST C-terminal domain-like"/>
    <property type="match status" value="1"/>
</dbReference>
<dbReference type="InterPro" id="IPR016639">
    <property type="entry name" value="GST_Omega/GSH"/>
</dbReference>
<feature type="domain" description="GST C-terminal" evidence="1">
    <location>
        <begin position="171"/>
        <end position="305"/>
    </location>
</feature>
<evidence type="ECO:0000259" key="1">
    <source>
        <dbReference type="PROSITE" id="PS50405"/>
    </source>
</evidence>
<evidence type="ECO:0000313" key="2">
    <source>
        <dbReference type="EMBL" id="WDE09997.1"/>
    </source>
</evidence>
<reference evidence="2 3" key="1">
    <citation type="journal article" date="2022" name="Mar. Drugs">
        <title>Bioassay-Guided Fractionation Leads to the Detection of Cholic Acid Generated by the Rare Thalassomonas sp.</title>
        <authorList>
            <person name="Pheiffer F."/>
            <person name="Schneider Y.K."/>
            <person name="Hansen E.H."/>
            <person name="Andersen J.H."/>
            <person name="Isaksson J."/>
            <person name="Busche T."/>
            <person name="R C."/>
            <person name="Kalinowski J."/>
            <person name="Zyl L.V."/>
            <person name="Trindade M."/>
        </authorList>
    </citation>
    <scope>NUCLEOTIDE SEQUENCE [LARGE SCALE GENOMIC DNA]</scope>
    <source>
        <strain evidence="2 3">A5K-61T</strain>
    </source>
</reference>
<proteinExistence type="predicted"/>
<sequence length="340" mass="38095">MGLLVEGKWHDTWYDTAANKGRFVRKAAQFNHWVTADGQAGPTGQGGFKAEAGRYHLYVSLACPWAHRTLIFRSLKGLEQMVSVSVVNAHMADEGWTFEPGPGVVPDSVNGKSRMHEIYTLAQSDYTGRVTVPVLWDKQQQTIVSNESADIIRMFNSAFDHLGARAGDYYPQNKRQQIDAVNERVYHGFNNGVYRAGFATTQEAYDEAVVDVFNVLDELELTLTGQRYLAGEQLTEADWRLFTTLVRFDAVYVGHFKCNLKRIADYPVLMNYLRELYQHPGIAGTVDIDYIKAHYYGSHETINPTRIIPQGPLLDFDVPHNRDLLKSAPAASDSGVGANS</sequence>
<dbReference type="Proteomes" id="UP001215231">
    <property type="component" value="Chromosome"/>
</dbReference>
<dbReference type="EMBL" id="CP059693">
    <property type="protein sequence ID" value="WDE09997.1"/>
    <property type="molecule type" value="Genomic_DNA"/>
</dbReference>
<dbReference type="CDD" id="cd03190">
    <property type="entry name" value="GST_C_Omega_like"/>
    <property type="match status" value="1"/>
</dbReference>
<dbReference type="SUPFAM" id="SSF52833">
    <property type="entry name" value="Thioredoxin-like"/>
    <property type="match status" value="1"/>
</dbReference>
<dbReference type="SFLD" id="SFLDG01148">
    <property type="entry name" value="Xi_(cytGST)"/>
    <property type="match status" value="1"/>
</dbReference>
<dbReference type="InterPro" id="IPR010987">
    <property type="entry name" value="Glutathione-S-Trfase_C-like"/>
</dbReference>
<dbReference type="Pfam" id="PF13409">
    <property type="entry name" value="GST_N_2"/>
    <property type="match status" value="1"/>
</dbReference>
<dbReference type="InterPro" id="IPR047047">
    <property type="entry name" value="GST_Omega-like_C"/>
</dbReference>
<keyword evidence="3" id="KW-1185">Reference proteome</keyword>
<dbReference type="PANTHER" id="PTHR32419">
    <property type="entry name" value="GLUTATHIONYL-HYDROQUINONE REDUCTASE"/>
    <property type="match status" value="1"/>
</dbReference>
<protein>
    <submittedName>
        <fullName evidence="2">Glutathione S-transferase family protein</fullName>
    </submittedName>
</protein>